<reference evidence="2" key="2">
    <citation type="submission" date="2022-06" db="UniProtKB">
        <authorList>
            <consortium name="EnsemblMetazoa"/>
        </authorList>
    </citation>
    <scope>IDENTIFICATION</scope>
    <source>
        <strain evidence="2">DF5081</strain>
    </source>
</reference>
<proteinExistence type="predicted"/>
<evidence type="ECO:0000313" key="3">
    <source>
        <dbReference type="Proteomes" id="UP000005237"/>
    </source>
</evidence>
<feature type="compositionally biased region" description="Acidic residues" evidence="1">
    <location>
        <begin position="18"/>
        <end position="30"/>
    </location>
</feature>
<dbReference type="EnsemblMetazoa" id="CJA20112.1">
    <property type="protein sequence ID" value="CJA20112.1"/>
    <property type="gene ID" value="WBGene00175683"/>
</dbReference>
<name>A0A8R1I3F2_CAEJA</name>
<protein>
    <submittedName>
        <fullName evidence="2">Uncharacterized protein</fullName>
    </submittedName>
</protein>
<sequence length="70" mass="7828">MEPVTEVARAPVEVERDWDSEESEEPEEPEPAPVAPKKIELPTDHSLGSLLQWFTLAEEARKAQEEAGQS</sequence>
<evidence type="ECO:0000256" key="1">
    <source>
        <dbReference type="SAM" id="MobiDB-lite"/>
    </source>
</evidence>
<feature type="region of interest" description="Disordered" evidence="1">
    <location>
        <begin position="1"/>
        <end position="43"/>
    </location>
</feature>
<dbReference type="AlphaFoldDB" id="A0A8R1I3F2"/>
<dbReference type="Proteomes" id="UP000005237">
    <property type="component" value="Unassembled WGS sequence"/>
</dbReference>
<accession>A0A8R1I3F2</accession>
<keyword evidence="3" id="KW-1185">Reference proteome</keyword>
<evidence type="ECO:0000313" key="2">
    <source>
        <dbReference type="EnsemblMetazoa" id="CJA20112.1"/>
    </source>
</evidence>
<organism evidence="2 3">
    <name type="scientific">Caenorhabditis japonica</name>
    <dbReference type="NCBI Taxonomy" id="281687"/>
    <lineage>
        <taxon>Eukaryota</taxon>
        <taxon>Metazoa</taxon>
        <taxon>Ecdysozoa</taxon>
        <taxon>Nematoda</taxon>
        <taxon>Chromadorea</taxon>
        <taxon>Rhabditida</taxon>
        <taxon>Rhabditina</taxon>
        <taxon>Rhabditomorpha</taxon>
        <taxon>Rhabditoidea</taxon>
        <taxon>Rhabditidae</taxon>
        <taxon>Peloderinae</taxon>
        <taxon>Caenorhabditis</taxon>
    </lineage>
</organism>
<reference evidence="3" key="1">
    <citation type="submission" date="2010-08" db="EMBL/GenBank/DDBJ databases">
        <authorList>
            <consortium name="Caenorhabditis japonica Sequencing Consortium"/>
            <person name="Wilson R.K."/>
        </authorList>
    </citation>
    <scope>NUCLEOTIDE SEQUENCE [LARGE SCALE GENOMIC DNA]</scope>
    <source>
        <strain evidence="3">DF5081</strain>
    </source>
</reference>